<dbReference type="InterPro" id="IPR000210">
    <property type="entry name" value="BTB/POZ_dom"/>
</dbReference>
<dbReference type="Gene3D" id="3.30.710.10">
    <property type="entry name" value="Potassium Channel Kv1.1, Chain A"/>
    <property type="match status" value="1"/>
</dbReference>
<evidence type="ECO:0000313" key="3">
    <source>
        <dbReference type="Proteomes" id="UP000266673"/>
    </source>
</evidence>
<gene>
    <name evidence="2" type="ORF">C2G38_2095071</name>
</gene>
<dbReference type="OrthoDB" id="8789982at2759"/>
<dbReference type="Pfam" id="PF00651">
    <property type="entry name" value="BTB"/>
    <property type="match status" value="1"/>
</dbReference>
<reference evidence="2 3" key="1">
    <citation type="submission" date="2018-06" db="EMBL/GenBank/DDBJ databases">
        <title>Comparative genomics reveals the genomic features of Rhizophagus irregularis, R. cerebriforme, R. diaphanum and Gigaspora rosea, and their symbiotic lifestyle signature.</title>
        <authorList>
            <person name="Morin E."/>
            <person name="San Clemente H."/>
            <person name="Chen E.C.H."/>
            <person name="De La Providencia I."/>
            <person name="Hainaut M."/>
            <person name="Kuo A."/>
            <person name="Kohler A."/>
            <person name="Murat C."/>
            <person name="Tang N."/>
            <person name="Roy S."/>
            <person name="Loubradou J."/>
            <person name="Henrissat B."/>
            <person name="Grigoriev I.V."/>
            <person name="Corradi N."/>
            <person name="Roux C."/>
            <person name="Martin F.M."/>
        </authorList>
    </citation>
    <scope>NUCLEOTIDE SEQUENCE [LARGE SCALE GENOMIC DNA]</scope>
    <source>
        <strain evidence="2 3">DAOM 194757</strain>
    </source>
</reference>
<dbReference type="SUPFAM" id="SSF54695">
    <property type="entry name" value="POZ domain"/>
    <property type="match status" value="1"/>
</dbReference>
<feature type="non-terminal residue" evidence="2">
    <location>
        <position position="82"/>
    </location>
</feature>
<comment type="caution">
    <text evidence="2">The sequence shown here is derived from an EMBL/GenBank/DDBJ whole genome shotgun (WGS) entry which is preliminary data.</text>
</comment>
<dbReference type="EMBL" id="QKWP01000802">
    <property type="protein sequence ID" value="RIB14718.1"/>
    <property type="molecule type" value="Genomic_DNA"/>
</dbReference>
<organism evidence="2 3">
    <name type="scientific">Gigaspora rosea</name>
    <dbReference type="NCBI Taxonomy" id="44941"/>
    <lineage>
        <taxon>Eukaryota</taxon>
        <taxon>Fungi</taxon>
        <taxon>Fungi incertae sedis</taxon>
        <taxon>Mucoromycota</taxon>
        <taxon>Glomeromycotina</taxon>
        <taxon>Glomeromycetes</taxon>
        <taxon>Diversisporales</taxon>
        <taxon>Gigasporaceae</taxon>
        <taxon>Gigaspora</taxon>
    </lineage>
</organism>
<proteinExistence type="predicted"/>
<sequence>MSVNFSEELSKDFSQLLDESDDYDVVIQAGEEPDFKEFNAHSNVLRSRSSYFKRALSNNWAKRDNGVTIFKKPNVSPAVFLL</sequence>
<dbReference type="CDD" id="cd18186">
    <property type="entry name" value="BTB_POZ_ZBTB_KLHL-like"/>
    <property type="match status" value="1"/>
</dbReference>
<dbReference type="AlphaFoldDB" id="A0A397UZB6"/>
<dbReference type="PROSITE" id="PS50097">
    <property type="entry name" value="BTB"/>
    <property type="match status" value="1"/>
</dbReference>
<feature type="domain" description="BTB" evidence="1">
    <location>
        <begin position="23"/>
        <end position="82"/>
    </location>
</feature>
<name>A0A397UZB6_9GLOM</name>
<evidence type="ECO:0000313" key="2">
    <source>
        <dbReference type="EMBL" id="RIB14718.1"/>
    </source>
</evidence>
<dbReference type="Proteomes" id="UP000266673">
    <property type="component" value="Unassembled WGS sequence"/>
</dbReference>
<evidence type="ECO:0000259" key="1">
    <source>
        <dbReference type="PROSITE" id="PS50097"/>
    </source>
</evidence>
<accession>A0A397UZB6</accession>
<dbReference type="InterPro" id="IPR011333">
    <property type="entry name" value="SKP1/BTB/POZ_sf"/>
</dbReference>
<keyword evidence="3" id="KW-1185">Reference proteome</keyword>
<protein>
    <recommendedName>
        <fullName evidence="1">BTB domain-containing protein</fullName>
    </recommendedName>
</protein>